<evidence type="ECO:0000256" key="5">
    <source>
        <dbReference type="ARBA" id="ARBA00022692"/>
    </source>
</evidence>
<evidence type="ECO:0000256" key="3">
    <source>
        <dbReference type="ARBA" id="ARBA00022475"/>
    </source>
</evidence>
<feature type="transmembrane region" description="Helical" evidence="9">
    <location>
        <begin position="94"/>
        <end position="115"/>
    </location>
</feature>
<accession>A0A4R8FV57</accession>
<keyword evidence="4 9" id="KW-0997">Cell inner membrane</keyword>
<dbReference type="InterPro" id="IPR007387">
    <property type="entry name" value="TRAP_DctQ"/>
</dbReference>
<keyword evidence="2 9" id="KW-0813">Transport</keyword>
<keyword evidence="5 9" id="KW-0812">Transmembrane</keyword>
<dbReference type="AlphaFoldDB" id="A0A4R8FV57"/>
<feature type="transmembrane region" description="Helical" evidence="9">
    <location>
        <begin position="56"/>
        <end position="73"/>
    </location>
</feature>
<feature type="transmembrane region" description="Helical" evidence="9">
    <location>
        <begin position="18"/>
        <end position="44"/>
    </location>
</feature>
<gene>
    <name evidence="11" type="ORF">EV657_106157</name>
</gene>
<dbReference type="EMBL" id="SOEB01000006">
    <property type="protein sequence ID" value="TDX30672.1"/>
    <property type="molecule type" value="Genomic_DNA"/>
</dbReference>
<organism evidence="11 12">
    <name type="scientific">Rhodovulum visakhapatnamense</name>
    <dbReference type="NCBI Taxonomy" id="364297"/>
    <lineage>
        <taxon>Bacteria</taxon>
        <taxon>Pseudomonadati</taxon>
        <taxon>Pseudomonadota</taxon>
        <taxon>Alphaproteobacteria</taxon>
        <taxon>Rhodobacterales</taxon>
        <taxon>Paracoccaceae</taxon>
        <taxon>Rhodovulum</taxon>
    </lineage>
</organism>
<sequence length="182" mass="19661">MARAAAGLRALRRLLDALYMAGGVIAAGFLLAILGLIVAQMVARWTGHVVPGASDYAGYCMASASFFAFAHALDRGAHIRVGLLLTVLGRHRRWAEIWAMAVGAVTATFFARYAVKGTYWSWKLGDVSQGLDRTPLWIPQLSMAAGTVLLAICFWDHLIRLIATGHDGIRSEQAEDLPAGPR</sequence>
<dbReference type="GO" id="GO:0015740">
    <property type="term" value="P:C4-dicarboxylate transport"/>
    <property type="evidence" value="ECO:0007669"/>
    <property type="project" value="TreeGrafter"/>
</dbReference>
<feature type="transmembrane region" description="Helical" evidence="9">
    <location>
        <begin position="135"/>
        <end position="155"/>
    </location>
</feature>
<dbReference type="Pfam" id="PF04290">
    <property type="entry name" value="DctQ"/>
    <property type="match status" value="1"/>
</dbReference>
<evidence type="ECO:0000313" key="12">
    <source>
        <dbReference type="Proteomes" id="UP000295484"/>
    </source>
</evidence>
<proteinExistence type="inferred from homology"/>
<dbReference type="Proteomes" id="UP000295484">
    <property type="component" value="Unassembled WGS sequence"/>
</dbReference>
<dbReference type="InterPro" id="IPR055348">
    <property type="entry name" value="DctQ"/>
</dbReference>
<name>A0A4R8FV57_9RHOB</name>
<dbReference type="GO" id="GO:0005886">
    <property type="term" value="C:plasma membrane"/>
    <property type="evidence" value="ECO:0007669"/>
    <property type="project" value="UniProtKB-SubCell"/>
</dbReference>
<keyword evidence="3" id="KW-1003">Cell membrane</keyword>
<comment type="subcellular location">
    <subcellularLocation>
        <location evidence="1 9">Cell inner membrane</location>
        <topology evidence="1 9">Multi-pass membrane protein</topology>
    </subcellularLocation>
</comment>
<evidence type="ECO:0000256" key="2">
    <source>
        <dbReference type="ARBA" id="ARBA00022448"/>
    </source>
</evidence>
<dbReference type="GO" id="GO:0022857">
    <property type="term" value="F:transmembrane transporter activity"/>
    <property type="evidence" value="ECO:0007669"/>
    <property type="project" value="UniProtKB-UniRule"/>
</dbReference>
<evidence type="ECO:0000256" key="4">
    <source>
        <dbReference type="ARBA" id="ARBA00022519"/>
    </source>
</evidence>
<protein>
    <recommendedName>
        <fullName evidence="9">TRAP transporter small permease protein</fullName>
    </recommendedName>
</protein>
<evidence type="ECO:0000259" key="10">
    <source>
        <dbReference type="Pfam" id="PF04290"/>
    </source>
</evidence>
<evidence type="ECO:0000313" key="11">
    <source>
        <dbReference type="EMBL" id="TDX30672.1"/>
    </source>
</evidence>
<evidence type="ECO:0000256" key="1">
    <source>
        <dbReference type="ARBA" id="ARBA00004429"/>
    </source>
</evidence>
<comment type="similarity">
    <text evidence="8 9">Belongs to the TRAP transporter small permease family.</text>
</comment>
<keyword evidence="7 9" id="KW-0472">Membrane</keyword>
<evidence type="ECO:0000256" key="8">
    <source>
        <dbReference type="ARBA" id="ARBA00038436"/>
    </source>
</evidence>
<comment type="subunit">
    <text evidence="9">The complex comprises the extracytoplasmic solute receptor protein and the two transmembrane proteins.</text>
</comment>
<evidence type="ECO:0000256" key="7">
    <source>
        <dbReference type="ARBA" id="ARBA00023136"/>
    </source>
</evidence>
<feature type="domain" description="Tripartite ATP-independent periplasmic transporters DctQ component" evidence="10">
    <location>
        <begin position="33"/>
        <end position="163"/>
    </location>
</feature>
<comment type="caution">
    <text evidence="11">The sequence shown here is derived from an EMBL/GenBank/DDBJ whole genome shotgun (WGS) entry which is preliminary data.</text>
</comment>
<comment type="function">
    <text evidence="9">Part of the tripartite ATP-independent periplasmic (TRAP) transport system.</text>
</comment>
<keyword evidence="6 9" id="KW-1133">Transmembrane helix</keyword>
<evidence type="ECO:0000256" key="9">
    <source>
        <dbReference type="RuleBase" id="RU369079"/>
    </source>
</evidence>
<dbReference type="RefSeq" id="WP_134077551.1">
    <property type="nucleotide sequence ID" value="NZ_SOEB01000006.1"/>
</dbReference>
<evidence type="ECO:0000256" key="6">
    <source>
        <dbReference type="ARBA" id="ARBA00022989"/>
    </source>
</evidence>
<reference evidence="11 12" key="1">
    <citation type="submission" date="2019-03" db="EMBL/GenBank/DDBJ databases">
        <title>Genomic Encyclopedia of Type Strains, Phase IV (KMG-IV): sequencing the most valuable type-strain genomes for metagenomic binning, comparative biology and taxonomic classification.</title>
        <authorList>
            <person name="Goeker M."/>
        </authorList>
    </citation>
    <scope>NUCLEOTIDE SEQUENCE [LARGE SCALE GENOMIC DNA]</scope>
    <source>
        <strain evidence="11 12">JA181</strain>
    </source>
</reference>
<dbReference type="PANTHER" id="PTHR35011">
    <property type="entry name" value="2,3-DIKETO-L-GULONATE TRAP TRANSPORTER SMALL PERMEASE PROTEIN YIAM"/>
    <property type="match status" value="1"/>
</dbReference>
<dbReference type="PANTHER" id="PTHR35011:SF10">
    <property type="entry name" value="TRAP TRANSPORTER SMALL PERMEASE PROTEIN"/>
    <property type="match status" value="1"/>
</dbReference>